<dbReference type="RefSeq" id="XP_038779707.1">
    <property type="nucleotide sequence ID" value="XM_038923779.1"/>
</dbReference>
<evidence type="ECO:0000256" key="1">
    <source>
        <dbReference type="SAM" id="MobiDB-lite"/>
    </source>
</evidence>
<protein>
    <submittedName>
        <fullName evidence="2">Uncharacterized protein</fullName>
    </submittedName>
</protein>
<dbReference type="Proteomes" id="UP000662931">
    <property type="component" value="Chromosome 4"/>
</dbReference>
<dbReference type="EMBL" id="CP064815">
    <property type="protein sequence ID" value="QPG76142.1"/>
    <property type="molecule type" value="Genomic_DNA"/>
</dbReference>
<evidence type="ECO:0000313" key="2">
    <source>
        <dbReference type="EMBL" id="QPG76142.1"/>
    </source>
</evidence>
<evidence type="ECO:0000313" key="3">
    <source>
        <dbReference type="Proteomes" id="UP000662931"/>
    </source>
</evidence>
<dbReference type="PANTHER" id="PTHR39398">
    <property type="entry name" value="YALI0F14311P"/>
    <property type="match status" value="1"/>
</dbReference>
<name>A0A875S8B0_EENNA</name>
<dbReference type="AlphaFoldDB" id="A0A875S8B0"/>
<dbReference type="GeneID" id="62196928"/>
<gene>
    <name evidence="2" type="ORF">FOA43_003528</name>
</gene>
<feature type="compositionally biased region" description="Basic residues" evidence="1">
    <location>
        <begin position="7"/>
        <end position="17"/>
    </location>
</feature>
<keyword evidence="3" id="KW-1185">Reference proteome</keyword>
<dbReference type="KEGG" id="bnn:FOA43_003528"/>
<accession>A0A875S8B0</accession>
<dbReference type="OrthoDB" id="2100128at2759"/>
<feature type="region of interest" description="Disordered" evidence="1">
    <location>
        <begin position="1"/>
        <end position="21"/>
    </location>
</feature>
<sequence>MSDMKHGSNRGGRRHIQRNAWSDRVGSGKQIIVYGGAEGSDLDAKLARRKARFAKEDTQFQRDKEKNFGLTSRGEDLRLQTDENARTKLYENTIKRSRQFIREGGEGRNRDDILMNFRKLRESILRLGATESSKKILLGSMRFSAWIGHYQSYIPTINELLDNQHLDSTFLDHKELEEAWSYLCLHVVHFGMEYEKGFRIFFDHVKGNETVYRLLVSYTTKDYYTWMKIYSLLSKEKKDWQKINYFKILQSAAYDVVLKSVIKQLQCSYFVLDRKLIEEFTGLQYEILVKRFDLNWTLDLVSSLVKLRERGSREKGDIAQIN</sequence>
<proteinExistence type="predicted"/>
<dbReference type="PANTHER" id="PTHR39398:SF1">
    <property type="entry name" value="CSN8_PSMD8_EIF3K DOMAIN-CONTAINING PROTEIN"/>
    <property type="match status" value="1"/>
</dbReference>
<reference evidence="2" key="1">
    <citation type="submission" date="2020-10" db="EMBL/GenBank/DDBJ databases">
        <authorList>
            <person name="Roach M.J.R."/>
        </authorList>
    </citation>
    <scope>NUCLEOTIDE SEQUENCE</scope>
    <source>
        <strain evidence="2">CBS 1945</strain>
    </source>
</reference>
<organism evidence="2 3">
    <name type="scientific">Eeniella nana</name>
    <name type="common">Yeast</name>
    <name type="synonym">Brettanomyces nanus</name>
    <dbReference type="NCBI Taxonomy" id="13502"/>
    <lineage>
        <taxon>Eukaryota</taxon>
        <taxon>Fungi</taxon>
        <taxon>Dikarya</taxon>
        <taxon>Ascomycota</taxon>
        <taxon>Saccharomycotina</taxon>
        <taxon>Pichiomycetes</taxon>
        <taxon>Pichiales</taxon>
        <taxon>Pichiaceae</taxon>
        <taxon>Brettanomyces</taxon>
    </lineage>
</organism>